<evidence type="ECO:0000256" key="10">
    <source>
        <dbReference type="PROSITE-ProRule" id="PRU00042"/>
    </source>
</evidence>
<proteinExistence type="predicted"/>
<comment type="subcellular location">
    <subcellularLocation>
        <location evidence="1">Nucleus</location>
    </subcellularLocation>
</comment>
<dbReference type="Gene3D" id="3.30.160.60">
    <property type="entry name" value="Classic Zinc Finger"/>
    <property type="match status" value="7"/>
</dbReference>
<keyword evidence="2" id="KW-0479">Metal-binding</keyword>
<dbReference type="GO" id="GO:0008270">
    <property type="term" value="F:zinc ion binding"/>
    <property type="evidence" value="ECO:0007669"/>
    <property type="project" value="UniProtKB-KW"/>
</dbReference>
<dbReference type="Pfam" id="PF00096">
    <property type="entry name" value="zf-C2H2"/>
    <property type="match status" value="2"/>
</dbReference>
<dbReference type="EMBL" id="CAJPVJ010008787">
    <property type="protein sequence ID" value="CAG2172149.1"/>
    <property type="molecule type" value="Genomic_DNA"/>
</dbReference>
<dbReference type="GO" id="GO:0000981">
    <property type="term" value="F:DNA-binding transcription factor activity, RNA polymerase II-specific"/>
    <property type="evidence" value="ECO:0007669"/>
    <property type="project" value="TreeGrafter"/>
</dbReference>
<feature type="region of interest" description="Disordered" evidence="11">
    <location>
        <begin position="100"/>
        <end position="146"/>
    </location>
</feature>
<keyword evidence="5" id="KW-0862">Zinc</keyword>
<evidence type="ECO:0000256" key="1">
    <source>
        <dbReference type="ARBA" id="ARBA00004123"/>
    </source>
</evidence>
<protein>
    <recommendedName>
        <fullName evidence="12">C2H2-type domain-containing protein</fullName>
    </recommendedName>
</protein>
<evidence type="ECO:0000256" key="9">
    <source>
        <dbReference type="ARBA" id="ARBA00023242"/>
    </source>
</evidence>
<feature type="domain" description="C2H2-type" evidence="12">
    <location>
        <begin position="412"/>
        <end position="441"/>
    </location>
</feature>
<dbReference type="PANTHER" id="PTHR19818:SF163">
    <property type="entry name" value="C2H2-TYPE DOMAIN-CONTAINING PROTEIN"/>
    <property type="match status" value="1"/>
</dbReference>
<dbReference type="AlphaFoldDB" id="A0A7R9M7N1"/>
<evidence type="ECO:0000256" key="3">
    <source>
        <dbReference type="ARBA" id="ARBA00022737"/>
    </source>
</evidence>
<feature type="domain" description="C2H2-type" evidence="12">
    <location>
        <begin position="224"/>
        <end position="253"/>
    </location>
</feature>
<dbReference type="OrthoDB" id="6483397at2759"/>
<keyword evidence="7" id="KW-0238">DNA-binding</keyword>
<dbReference type="PANTHER" id="PTHR19818">
    <property type="entry name" value="ZINC FINGER PROTEIN ZIC AND GLI"/>
    <property type="match status" value="1"/>
</dbReference>
<dbReference type="GO" id="GO:0045944">
    <property type="term" value="P:positive regulation of transcription by RNA polymerase II"/>
    <property type="evidence" value="ECO:0007669"/>
    <property type="project" value="UniProtKB-ARBA"/>
</dbReference>
<dbReference type="InterPro" id="IPR050329">
    <property type="entry name" value="GLI_C2H2-zinc-finger"/>
</dbReference>
<feature type="domain" description="C2H2-type" evidence="12">
    <location>
        <begin position="283"/>
        <end position="312"/>
    </location>
</feature>
<dbReference type="InterPro" id="IPR036236">
    <property type="entry name" value="Znf_C2H2_sf"/>
</dbReference>
<keyword evidence="4 10" id="KW-0863">Zinc-finger</keyword>
<sequence length="468" mass="55179">MKSRDKHVSIKIGDILDELTAENKRLFNELLFANKCLIKLKTHLSVVYHKFETIITTEDKHVLNELQQELHQMNGLTGSEELSQNSGLNDDMTPDIIIKTEEEDANDSNEDTDQLYDNRKRKRKYTINRGKRRRRTPQEMIDERNNKEELEALRQKYINREDTRDETTGLFMCPKSDCISSFSQIRLLYNHLKMTHRMPPVGLPIQEAIDGHTEHAFDATTNSYVCREDNCNQTFAKKMNFYNHLINDHKKRPEFVCQYCHKVFKKSRFLTIHTRIHTNTKPYSCDLSGCEYRCCTRGALLVHMTSHSDTRPYKCDYIDCDKAFKTRKQMQVHMTSHDPDYRHECTVEGCDESFTSTYWRTIHIKTVHMGLPAEVCKKKSKTYACDWPGCEFNGTRANLDKHKLIHTGDKPFECDWPNCGKRFRWKHYLTDHKNSHTNDKPFACHWPGCQYRSNDRGNVRKHVRTSHQ</sequence>
<accession>A0A7R9M7N1</accession>
<dbReference type="FunFam" id="3.30.160.60:FF:000322">
    <property type="entry name" value="GDNF-inducible zinc finger protein 1"/>
    <property type="match status" value="1"/>
</dbReference>
<evidence type="ECO:0000256" key="2">
    <source>
        <dbReference type="ARBA" id="ARBA00022723"/>
    </source>
</evidence>
<feature type="compositionally biased region" description="Basic residues" evidence="11">
    <location>
        <begin position="119"/>
        <end position="135"/>
    </location>
</feature>
<feature type="domain" description="C2H2-type" evidence="12">
    <location>
        <begin position="171"/>
        <end position="196"/>
    </location>
</feature>
<dbReference type="EMBL" id="OC923612">
    <property type="protein sequence ID" value="CAD7654962.1"/>
    <property type="molecule type" value="Genomic_DNA"/>
</dbReference>
<feature type="domain" description="C2H2-type" evidence="12">
    <location>
        <begin position="383"/>
        <end position="411"/>
    </location>
</feature>
<gene>
    <name evidence="13" type="ORF">ONB1V03_LOCUS11607</name>
</gene>
<evidence type="ECO:0000256" key="8">
    <source>
        <dbReference type="ARBA" id="ARBA00023163"/>
    </source>
</evidence>
<keyword evidence="9" id="KW-0539">Nucleus</keyword>
<evidence type="ECO:0000256" key="5">
    <source>
        <dbReference type="ARBA" id="ARBA00022833"/>
    </source>
</evidence>
<dbReference type="PROSITE" id="PS00028">
    <property type="entry name" value="ZINC_FINGER_C2H2_1"/>
    <property type="match status" value="7"/>
</dbReference>
<dbReference type="PROSITE" id="PS50157">
    <property type="entry name" value="ZINC_FINGER_C2H2_2"/>
    <property type="match status" value="7"/>
</dbReference>
<evidence type="ECO:0000256" key="4">
    <source>
        <dbReference type="ARBA" id="ARBA00022771"/>
    </source>
</evidence>
<keyword evidence="14" id="KW-1185">Reference proteome</keyword>
<dbReference type="Proteomes" id="UP000728032">
    <property type="component" value="Unassembled WGS sequence"/>
</dbReference>
<feature type="domain" description="C2H2-type" evidence="12">
    <location>
        <begin position="255"/>
        <end position="282"/>
    </location>
</feature>
<dbReference type="SMART" id="SM00355">
    <property type="entry name" value="ZnF_C2H2"/>
    <property type="match status" value="9"/>
</dbReference>
<dbReference type="SUPFAM" id="SSF57667">
    <property type="entry name" value="beta-beta-alpha zinc fingers"/>
    <property type="match status" value="4"/>
</dbReference>
<evidence type="ECO:0000256" key="7">
    <source>
        <dbReference type="ARBA" id="ARBA00023125"/>
    </source>
</evidence>
<keyword evidence="8" id="KW-0804">Transcription</keyword>
<keyword evidence="6" id="KW-0805">Transcription regulation</keyword>
<evidence type="ECO:0000256" key="11">
    <source>
        <dbReference type="SAM" id="MobiDB-lite"/>
    </source>
</evidence>
<evidence type="ECO:0000313" key="13">
    <source>
        <dbReference type="EMBL" id="CAD7654962.1"/>
    </source>
</evidence>
<feature type="compositionally biased region" description="Acidic residues" evidence="11">
    <location>
        <begin position="101"/>
        <end position="114"/>
    </location>
</feature>
<organism evidence="13">
    <name type="scientific">Oppiella nova</name>
    <dbReference type="NCBI Taxonomy" id="334625"/>
    <lineage>
        <taxon>Eukaryota</taxon>
        <taxon>Metazoa</taxon>
        <taxon>Ecdysozoa</taxon>
        <taxon>Arthropoda</taxon>
        <taxon>Chelicerata</taxon>
        <taxon>Arachnida</taxon>
        <taxon>Acari</taxon>
        <taxon>Acariformes</taxon>
        <taxon>Sarcoptiformes</taxon>
        <taxon>Oribatida</taxon>
        <taxon>Brachypylina</taxon>
        <taxon>Oppioidea</taxon>
        <taxon>Oppiidae</taxon>
        <taxon>Oppiella</taxon>
    </lineage>
</organism>
<feature type="domain" description="C2H2-type" evidence="12">
    <location>
        <begin position="313"/>
        <end position="342"/>
    </location>
</feature>
<dbReference type="GO" id="GO:0000978">
    <property type="term" value="F:RNA polymerase II cis-regulatory region sequence-specific DNA binding"/>
    <property type="evidence" value="ECO:0007669"/>
    <property type="project" value="TreeGrafter"/>
</dbReference>
<evidence type="ECO:0000256" key="6">
    <source>
        <dbReference type="ARBA" id="ARBA00023015"/>
    </source>
</evidence>
<dbReference type="InterPro" id="IPR013087">
    <property type="entry name" value="Znf_C2H2_type"/>
</dbReference>
<evidence type="ECO:0000259" key="12">
    <source>
        <dbReference type="PROSITE" id="PS50157"/>
    </source>
</evidence>
<reference evidence="13" key="1">
    <citation type="submission" date="2020-11" db="EMBL/GenBank/DDBJ databases">
        <authorList>
            <person name="Tran Van P."/>
        </authorList>
    </citation>
    <scope>NUCLEOTIDE SEQUENCE</scope>
</reference>
<keyword evidence="3" id="KW-0677">Repeat</keyword>
<evidence type="ECO:0000313" key="14">
    <source>
        <dbReference type="Proteomes" id="UP000728032"/>
    </source>
</evidence>
<name>A0A7R9M7N1_9ACAR</name>
<dbReference type="GO" id="GO:0005634">
    <property type="term" value="C:nucleus"/>
    <property type="evidence" value="ECO:0007669"/>
    <property type="project" value="UniProtKB-SubCell"/>
</dbReference>